<dbReference type="RefSeq" id="WP_138221280.1">
    <property type="nucleotide sequence ID" value="NZ_VAUO01000013.1"/>
</dbReference>
<reference evidence="1 2" key="1">
    <citation type="submission" date="2019-05" db="EMBL/GenBank/DDBJ databases">
        <title>Pseudomonas sp. SC006 isolated from lettuce that can produce HBGAs.</title>
        <authorList>
            <person name="Wang D."/>
            <person name="Liao N."/>
            <person name="Liu D."/>
            <person name="Zhang Z."/>
            <person name="Zou S."/>
        </authorList>
    </citation>
    <scope>NUCLEOTIDE SEQUENCE [LARGE SCALE GENOMIC DNA]</scope>
    <source>
        <strain evidence="1 2">SC006</strain>
    </source>
</reference>
<name>A0A5R8YNE0_9PSED</name>
<dbReference type="EMBL" id="VAUO01000013">
    <property type="protein sequence ID" value="TLP55001.1"/>
    <property type="molecule type" value="Genomic_DNA"/>
</dbReference>
<dbReference type="AlphaFoldDB" id="A0A5R8YNE0"/>
<keyword evidence="2" id="KW-1185">Reference proteome</keyword>
<proteinExistence type="predicted"/>
<gene>
    <name evidence="1" type="ORF">FEM01_20385</name>
</gene>
<comment type="caution">
    <text evidence="1">The sequence shown here is derived from an EMBL/GenBank/DDBJ whole genome shotgun (WGS) entry which is preliminary data.</text>
</comment>
<protein>
    <recommendedName>
        <fullName evidence="3">DUF3077 domain-containing protein</fullName>
    </recommendedName>
</protein>
<dbReference type="Proteomes" id="UP000309819">
    <property type="component" value="Unassembled WGS sequence"/>
</dbReference>
<evidence type="ECO:0000313" key="1">
    <source>
        <dbReference type="EMBL" id="TLP55001.1"/>
    </source>
</evidence>
<organism evidence="1 2">
    <name type="scientific">Pseudomonas mosselii</name>
    <dbReference type="NCBI Taxonomy" id="78327"/>
    <lineage>
        <taxon>Bacteria</taxon>
        <taxon>Pseudomonadati</taxon>
        <taxon>Pseudomonadota</taxon>
        <taxon>Gammaproteobacteria</taxon>
        <taxon>Pseudomonadales</taxon>
        <taxon>Pseudomonadaceae</taxon>
        <taxon>Pseudomonas</taxon>
    </lineage>
</organism>
<dbReference type="OrthoDB" id="7026061at2"/>
<evidence type="ECO:0000313" key="2">
    <source>
        <dbReference type="Proteomes" id="UP000309819"/>
    </source>
</evidence>
<accession>A0A5R8YNE0</accession>
<evidence type="ECO:0008006" key="3">
    <source>
        <dbReference type="Google" id="ProtNLM"/>
    </source>
</evidence>
<sequence>MKKLVPDPPRFIPAAYLTQAQLDAERASLATCLVDLLDLHASAEPGPNRDTLLLASTYLAELCSALNRYQPGGDS</sequence>